<feature type="region of interest" description="Disordered" evidence="1">
    <location>
        <begin position="126"/>
        <end position="151"/>
    </location>
</feature>
<evidence type="ECO:0000313" key="3">
    <source>
        <dbReference type="Proteomes" id="UP000326396"/>
    </source>
</evidence>
<comment type="caution">
    <text evidence="2">The sequence shown here is derived from an EMBL/GenBank/DDBJ whole genome shotgun (WGS) entry which is preliminary data.</text>
</comment>
<organism evidence="2 3">
    <name type="scientific">Mikania micrantha</name>
    <name type="common">bitter vine</name>
    <dbReference type="NCBI Taxonomy" id="192012"/>
    <lineage>
        <taxon>Eukaryota</taxon>
        <taxon>Viridiplantae</taxon>
        <taxon>Streptophyta</taxon>
        <taxon>Embryophyta</taxon>
        <taxon>Tracheophyta</taxon>
        <taxon>Spermatophyta</taxon>
        <taxon>Magnoliopsida</taxon>
        <taxon>eudicotyledons</taxon>
        <taxon>Gunneridae</taxon>
        <taxon>Pentapetalae</taxon>
        <taxon>asterids</taxon>
        <taxon>campanulids</taxon>
        <taxon>Asterales</taxon>
        <taxon>Asteraceae</taxon>
        <taxon>Asteroideae</taxon>
        <taxon>Heliantheae alliance</taxon>
        <taxon>Eupatorieae</taxon>
        <taxon>Mikania</taxon>
    </lineage>
</organism>
<gene>
    <name evidence="2" type="ORF">E3N88_28714</name>
</gene>
<dbReference type="AlphaFoldDB" id="A0A5N6N088"/>
<protein>
    <submittedName>
        <fullName evidence="2">Uncharacterized protein</fullName>
    </submittedName>
</protein>
<reference evidence="2 3" key="1">
    <citation type="submission" date="2019-05" db="EMBL/GenBank/DDBJ databases">
        <title>Mikania micrantha, genome provides insights into the molecular mechanism of rapid growth.</title>
        <authorList>
            <person name="Liu B."/>
        </authorList>
    </citation>
    <scope>NUCLEOTIDE SEQUENCE [LARGE SCALE GENOMIC DNA]</scope>
    <source>
        <strain evidence="2">NLD-2019</strain>
        <tissue evidence="2">Leaf</tissue>
    </source>
</reference>
<keyword evidence="3" id="KW-1185">Reference proteome</keyword>
<dbReference type="EMBL" id="SZYD01000014">
    <property type="protein sequence ID" value="KAD4180123.1"/>
    <property type="molecule type" value="Genomic_DNA"/>
</dbReference>
<evidence type="ECO:0000256" key="1">
    <source>
        <dbReference type="SAM" id="MobiDB-lite"/>
    </source>
</evidence>
<name>A0A5N6N088_9ASTR</name>
<accession>A0A5N6N088</accession>
<sequence length="174" mass="19258">MPIPTQLLPTFISSFIQLEIVTYAYLKLICGKEKHRGFTNVHAPATEPAVAEEQPSPIQLDPVEVQVQDTSTSDSEDNNDTQSPAPKSSRRRKKTMERRVGNVYVNVAKCKRSTLDDLDEDYVPSVAEPTIPPPPVFTESTTPLTITHVEPPPVSDVGFTRMLTEDFEFGPSSS</sequence>
<feature type="region of interest" description="Disordered" evidence="1">
    <location>
        <begin position="47"/>
        <end position="98"/>
    </location>
</feature>
<proteinExistence type="predicted"/>
<evidence type="ECO:0000313" key="2">
    <source>
        <dbReference type="EMBL" id="KAD4180123.1"/>
    </source>
</evidence>
<dbReference type="Proteomes" id="UP000326396">
    <property type="component" value="Linkage Group LG4"/>
</dbReference>